<accession>A0A3D3RI39</accession>
<feature type="transmembrane region" description="Helical" evidence="7">
    <location>
        <begin position="353"/>
        <end position="382"/>
    </location>
</feature>
<dbReference type="EMBL" id="DQAY01000206">
    <property type="protein sequence ID" value="HCO27718.1"/>
    <property type="molecule type" value="Genomic_DNA"/>
</dbReference>
<keyword evidence="3 7" id="KW-0812">Transmembrane</keyword>
<keyword evidence="10" id="KW-0067">ATP-binding</keyword>
<evidence type="ECO:0000313" key="10">
    <source>
        <dbReference type="EMBL" id="HCO27718.1"/>
    </source>
</evidence>
<dbReference type="RefSeq" id="WP_154934537.1">
    <property type="nucleotide sequence ID" value="NZ_CAXBMG010000010.1"/>
</dbReference>
<evidence type="ECO:0000256" key="7">
    <source>
        <dbReference type="SAM" id="Phobius"/>
    </source>
</evidence>
<dbReference type="GO" id="GO:0022857">
    <property type="term" value="F:transmembrane transporter activity"/>
    <property type="evidence" value="ECO:0007669"/>
    <property type="project" value="TreeGrafter"/>
</dbReference>
<evidence type="ECO:0000256" key="6">
    <source>
        <dbReference type="ARBA" id="ARBA00038076"/>
    </source>
</evidence>
<comment type="similarity">
    <text evidence="6">Belongs to the ABC-4 integral membrane protein family.</text>
</comment>
<comment type="caution">
    <text evidence="10">The sequence shown here is derived from an EMBL/GenBank/DDBJ whole genome shotgun (WGS) entry which is preliminary data.</text>
</comment>
<keyword evidence="5 7" id="KW-0472">Membrane</keyword>
<dbReference type="Pfam" id="PF12704">
    <property type="entry name" value="MacB_PCD"/>
    <property type="match status" value="1"/>
</dbReference>
<keyword evidence="2" id="KW-1003">Cell membrane</keyword>
<evidence type="ECO:0000256" key="2">
    <source>
        <dbReference type="ARBA" id="ARBA00022475"/>
    </source>
</evidence>
<evidence type="ECO:0000259" key="9">
    <source>
        <dbReference type="Pfam" id="PF12704"/>
    </source>
</evidence>
<protein>
    <submittedName>
        <fullName evidence="10">ABC transporter ATP-binding protein</fullName>
    </submittedName>
</protein>
<evidence type="ECO:0000259" key="8">
    <source>
        <dbReference type="Pfam" id="PF02687"/>
    </source>
</evidence>
<dbReference type="PANTHER" id="PTHR30572">
    <property type="entry name" value="MEMBRANE COMPONENT OF TRANSPORTER-RELATED"/>
    <property type="match status" value="1"/>
</dbReference>
<feature type="transmembrane region" description="Helical" evidence="7">
    <location>
        <begin position="20"/>
        <end position="42"/>
    </location>
</feature>
<keyword evidence="10" id="KW-0547">Nucleotide-binding</keyword>
<dbReference type="Pfam" id="PF02687">
    <property type="entry name" value="FtsX"/>
    <property type="match status" value="1"/>
</dbReference>
<comment type="subcellular location">
    <subcellularLocation>
        <location evidence="1">Cell membrane</location>
        <topology evidence="1">Multi-pass membrane protein</topology>
    </subcellularLocation>
</comment>
<feature type="transmembrane region" description="Helical" evidence="7">
    <location>
        <begin position="296"/>
        <end position="322"/>
    </location>
</feature>
<feature type="domain" description="ABC3 transporter permease C-terminal" evidence="8">
    <location>
        <begin position="304"/>
        <end position="439"/>
    </location>
</feature>
<organism evidence="10 11">
    <name type="scientific">Gimesia maris</name>
    <dbReference type="NCBI Taxonomy" id="122"/>
    <lineage>
        <taxon>Bacteria</taxon>
        <taxon>Pseudomonadati</taxon>
        <taxon>Planctomycetota</taxon>
        <taxon>Planctomycetia</taxon>
        <taxon>Planctomycetales</taxon>
        <taxon>Planctomycetaceae</taxon>
        <taxon>Gimesia</taxon>
    </lineage>
</organism>
<dbReference type="InterPro" id="IPR003838">
    <property type="entry name" value="ABC3_permease_C"/>
</dbReference>
<evidence type="ECO:0000256" key="4">
    <source>
        <dbReference type="ARBA" id="ARBA00022989"/>
    </source>
</evidence>
<dbReference type="Proteomes" id="UP000263642">
    <property type="component" value="Unassembled WGS sequence"/>
</dbReference>
<evidence type="ECO:0000256" key="5">
    <source>
        <dbReference type="ARBA" id="ARBA00023136"/>
    </source>
</evidence>
<feature type="domain" description="MacB-like periplasmic core" evidence="9">
    <location>
        <begin position="22"/>
        <end position="267"/>
    </location>
</feature>
<evidence type="ECO:0000256" key="3">
    <source>
        <dbReference type="ARBA" id="ARBA00022692"/>
    </source>
</evidence>
<dbReference type="InterPro" id="IPR050250">
    <property type="entry name" value="Macrolide_Exporter_MacB"/>
</dbReference>
<dbReference type="InterPro" id="IPR025857">
    <property type="entry name" value="MacB_PCD"/>
</dbReference>
<gene>
    <name evidence="10" type="ORF">DIT97_33705</name>
</gene>
<dbReference type="GO" id="GO:0005524">
    <property type="term" value="F:ATP binding"/>
    <property type="evidence" value="ECO:0007669"/>
    <property type="project" value="UniProtKB-KW"/>
</dbReference>
<reference evidence="10 11" key="1">
    <citation type="journal article" date="2018" name="Nat. Biotechnol.">
        <title>A standardized bacterial taxonomy based on genome phylogeny substantially revises the tree of life.</title>
        <authorList>
            <person name="Parks D.H."/>
            <person name="Chuvochina M."/>
            <person name="Waite D.W."/>
            <person name="Rinke C."/>
            <person name="Skarshewski A."/>
            <person name="Chaumeil P.A."/>
            <person name="Hugenholtz P."/>
        </authorList>
    </citation>
    <scope>NUCLEOTIDE SEQUENCE [LARGE SCALE GENOMIC DNA]</scope>
    <source>
        <strain evidence="10">UBA9375</strain>
    </source>
</reference>
<evidence type="ECO:0000256" key="1">
    <source>
        <dbReference type="ARBA" id="ARBA00004651"/>
    </source>
</evidence>
<name>A0A3D3RI39_9PLAN</name>
<dbReference type="AlphaFoldDB" id="A0A3D3RI39"/>
<dbReference type="PANTHER" id="PTHR30572:SF4">
    <property type="entry name" value="ABC TRANSPORTER PERMEASE YTRF"/>
    <property type="match status" value="1"/>
</dbReference>
<sequence>MSRIIRIVRLALKSLMLHKLRSGLTMLGIVFGVFSVIAMLAIGEGASAQAQKQVLELGATNVIVRSVKPPHEVTQSSTRSRVLQYGLLRSDYKILTQTLPTITSAAPIREVDREIRYLKEAMNARVVGCTADYLEMNHLQLSQGRFLTGSDQEKLLNVTVIANEVANSLFKFEDPLGKSIRIGPMFYTVVGVTKDRTASAAIGGSLSGQDYNKDVYIPIKTLQAREGDLDIKNQAGSMTAEHIELNQITLRVNHKDAVLPTAQAIRETLDQSHPRTKDYAVVVPLELLKQAEQIRMIFNVVLGSIAAISLVVGGIGIMNIMLATVTERTREIGVRRALGARQRDIIEQFLTETIVLAGSGGLIGVVFGLLTPVTFLGIQWFVQNFVMEGNSAGSEVGRMFFDLHPQIAFWSLPVAFGISVTIGIISGIYPAISAARLDPIEALRHE</sequence>
<feature type="transmembrane region" description="Helical" evidence="7">
    <location>
        <begin position="407"/>
        <end position="429"/>
    </location>
</feature>
<evidence type="ECO:0000313" key="11">
    <source>
        <dbReference type="Proteomes" id="UP000263642"/>
    </source>
</evidence>
<proteinExistence type="inferred from homology"/>
<keyword evidence="4 7" id="KW-1133">Transmembrane helix</keyword>
<dbReference type="GO" id="GO:0005886">
    <property type="term" value="C:plasma membrane"/>
    <property type="evidence" value="ECO:0007669"/>
    <property type="project" value="UniProtKB-SubCell"/>
</dbReference>